<evidence type="ECO:0000259" key="14">
    <source>
        <dbReference type="PROSITE" id="PS50883"/>
    </source>
</evidence>
<evidence type="ECO:0000256" key="10">
    <source>
        <dbReference type="SAM" id="Phobius"/>
    </source>
</evidence>
<dbReference type="RefSeq" id="WP_091529806.1">
    <property type="nucleotide sequence ID" value="NZ_FOOC01000001.1"/>
</dbReference>
<dbReference type="Gene3D" id="3.30.450.350">
    <property type="entry name" value="CHASE domain"/>
    <property type="match status" value="1"/>
</dbReference>
<feature type="domain" description="CHASE" evidence="13">
    <location>
        <begin position="286"/>
        <end position="415"/>
    </location>
</feature>
<gene>
    <name evidence="16" type="ORF">SAMN04488120_10152</name>
</gene>
<feature type="domain" description="PAC" evidence="12">
    <location>
        <begin position="637"/>
        <end position="689"/>
    </location>
</feature>
<dbReference type="InterPro" id="IPR042240">
    <property type="entry name" value="CHASE_sf"/>
</dbReference>
<dbReference type="InterPro" id="IPR001610">
    <property type="entry name" value="PAC"/>
</dbReference>
<dbReference type="InterPro" id="IPR029787">
    <property type="entry name" value="Nucleotide_cyclase"/>
</dbReference>
<dbReference type="STRING" id="1076937.SAMN04488120_10152"/>
<dbReference type="InterPro" id="IPR043128">
    <property type="entry name" value="Rev_trsase/Diguanyl_cyclase"/>
</dbReference>
<evidence type="ECO:0000259" key="13">
    <source>
        <dbReference type="PROSITE" id="PS50839"/>
    </source>
</evidence>
<dbReference type="InterPro" id="IPR035919">
    <property type="entry name" value="EAL_sf"/>
</dbReference>
<dbReference type="InterPro" id="IPR035965">
    <property type="entry name" value="PAS-like_dom_sf"/>
</dbReference>
<keyword evidence="17" id="KW-1185">Reference proteome</keyword>
<protein>
    <recommendedName>
        <fullName evidence="3">cyclic-guanylate-specific phosphodiesterase</fullName>
        <ecNumber evidence="3">3.1.4.52</ecNumber>
    </recommendedName>
</protein>
<reference evidence="16 17" key="1">
    <citation type="submission" date="2016-10" db="EMBL/GenBank/DDBJ databases">
        <authorList>
            <person name="de Groot N.N."/>
        </authorList>
    </citation>
    <scope>NUCLEOTIDE SEQUENCE [LARGE SCALE GENOMIC DNA]</scope>
    <source>
        <strain evidence="16 17">DSM 23609</strain>
    </source>
</reference>
<dbReference type="EC" id="3.1.4.52" evidence="3"/>
<evidence type="ECO:0000256" key="7">
    <source>
        <dbReference type="ARBA" id="ARBA00022989"/>
    </source>
</evidence>
<dbReference type="NCBIfam" id="TIGR00254">
    <property type="entry name" value="GGDEF"/>
    <property type="match status" value="1"/>
</dbReference>
<dbReference type="Pfam" id="PF05231">
    <property type="entry name" value="MASE1"/>
    <property type="match status" value="1"/>
</dbReference>
<dbReference type="Pfam" id="PF00563">
    <property type="entry name" value="EAL"/>
    <property type="match status" value="1"/>
</dbReference>
<dbReference type="SUPFAM" id="SSF55073">
    <property type="entry name" value="Nucleotide cyclase"/>
    <property type="match status" value="1"/>
</dbReference>
<evidence type="ECO:0000256" key="1">
    <source>
        <dbReference type="ARBA" id="ARBA00001946"/>
    </source>
</evidence>
<feature type="transmembrane region" description="Helical" evidence="10">
    <location>
        <begin position="113"/>
        <end position="135"/>
    </location>
</feature>
<dbReference type="OrthoDB" id="8553030at2"/>
<keyword evidence="7 10" id="KW-1133">Transmembrane helix</keyword>
<evidence type="ECO:0000259" key="12">
    <source>
        <dbReference type="PROSITE" id="PS50113"/>
    </source>
</evidence>
<dbReference type="Gene3D" id="3.20.20.450">
    <property type="entry name" value="EAL domain"/>
    <property type="match status" value="1"/>
</dbReference>
<dbReference type="PANTHER" id="PTHR44757:SF2">
    <property type="entry name" value="BIOFILM ARCHITECTURE MAINTENANCE PROTEIN MBAA"/>
    <property type="match status" value="1"/>
</dbReference>
<dbReference type="CDD" id="cd00130">
    <property type="entry name" value="PAS"/>
    <property type="match status" value="1"/>
</dbReference>
<evidence type="ECO:0000256" key="3">
    <source>
        <dbReference type="ARBA" id="ARBA00012282"/>
    </source>
</evidence>
<dbReference type="SMART" id="SM00052">
    <property type="entry name" value="EAL"/>
    <property type="match status" value="1"/>
</dbReference>
<dbReference type="SUPFAM" id="SSF141868">
    <property type="entry name" value="EAL domain-like"/>
    <property type="match status" value="1"/>
</dbReference>
<dbReference type="Pfam" id="PF03924">
    <property type="entry name" value="CHASE"/>
    <property type="match status" value="1"/>
</dbReference>
<dbReference type="PROSITE" id="PS50887">
    <property type="entry name" value="GGDEF"/>
    <property type="match status" value="1"/>
</dbReference>
<dbReference type="GO" id="GO:0071111">
    <property type="term" value="F:cyclic-guanylate-specific phosphodiesterase activity"/>
    <property type="evidence" value="ECO:0007669"/>
    <property type="project" value="UniProtKB-EC"/>
</dbReference>
<proteinExistence type="predicted"/>
<keyword evidence="4" id="KW-1003">Cell membrane</keyword>
<dbReference type="InterPro" id="IPR052155">
    <property type="entry name" value="Biofilm_reg_signaling"/>
</dbReference>
<accession>A0A1I2H0D9</accession>
<dbReference type="PROSITE" id="PS50883">
    <property type="entry name" value="EAL"/>
    <property type="match status" value="1"/>
</dbReference>
<keyword evidence="5" id="KW-0973">c-di-GMP</keyword>
<feature type="domain" description="PAS" evidence="11">
    <location>
        <begin position="564"/>
        <end position="610"/>
    </location>
</feature>
<evidence type="ECO:0000259" key="11">
    <source>
        <dbReference type="PROSITE" id="PS50112"/>
    </source>
</evidence>
<dbReference type="CDD" id="cd01949">
    <property type="entry name" value="GGDEF"/>
    <property type="match status" value="1"/>
</dbReference>
<dbReference type="Pfam" id="PF00990">
    <property type="entry name" value="GGDEF"/>
    <property type="match status" value="1"/>
</dbReference>
<dbReference type="SMART" id="SM01079">
    <property type="entry name" value="CHASE"/>
    <property type="match status" value="1"/>
</dbReference>
<sequence>MTAAVAVADGPRAHSGSAVPGPDLRRWAHPATDRRGVLLRVAVLALAYCASGWAGLQLALPPGYATPIWPPSGLMMALLLLWGVRVWPGVWIGSFAVNLWVGYAQAIGPEQTIALVAAAIACGSTAEGLLGALLLRRFVAAPTLLDTAADIGRFFLLGGLLASTVAASISALALVAAGALAAADLAGHWLTWWVGDAMGVFLIAPLLLVAARVPDAATHGRLRAVALTVALALAVGSLVIQQTNRVESDRIAKEFTHTAADIDSDLETMLAEAGGAVYTLADFFEASTYVEEAQFARFADGLLRRSPGLRFLAWVARVPAASRAQHEREAQQQGLAGYRIRSAAGAPLGADQAYLPLRDLWPAVSGADLRGVDLGAEPQYRSLLEAAWAAGQLRASARLALIGKLGDGVVIAVPVKAPQGEGFAVGAIVVEQLMAHLLERYDRHGLAFSLTEPAAPPDAHLLYESGKAADSTLAWSGAHAFGGRIWAFRIEATPAYLRAHRSTEAWATQVGVLLFSALLGGFLLVLTGKAARVEQLVAMRTAQLHEKNRALAAELEIRARNEQRLRLAAAVFDHIGEATMITDADDRIVSVNRAFTEITGYREDEVRGRNPRALACGRHDPALYADIREQLREKGIWRGEIWGRRKNGEHYPQWLSIAAVRDAAGKVTHHVAVFSDISERKAAEERMLFLAQVDALTNLPNRYLLADRLQQAIELAQRSGQGCALMFVDIDRFKNINDSLGHSVGDALLREIAERLRRTVRATDTVARHGGDEFVIVMPAMTHAEELAHLADRILVAVAQPVAIEQHVLTPTASIGIACCPADGTDAENLMKHADAAMYAAKSAGRNAYRFFTPEMNTRVQQFLRIENELRRALAHGELVLHYQPQFDAFTGAVIGVEALVRWRHPQRGLILPGEFIPVAEESGLIQAIGEWVVDEACRQTRAWHDRGLRRVPVAVNLSAAELHRADTAGRIAGALQRNGLAARWLELEITESALMRDIGRARLTLQVLHDMGVQIALDDFGTGYSSLAHLRQFSLSALKLDRSFVRDLETDVNDAAICRAVIALGHTLGLRVIAEGVETTGQLVFLRGNRCSAIQGALFSPALPPEQVAVLLQPDYVAPVAPTLPVPLF</sequence>
<evidence type="ECO:0000256" key="4">
    <source>
        <dbReference type="ARBA" id="ARBA00022475"/>
    </source>
</evidence>
<dbReference type="SMART" id="SM00267">
    <property type="entry name" value="GGDEF"/>
    <property type="match status" value="1"/>
</dbReference>
<name>A0A1I2H0D9_9GAMM</name>
<dbReference type="InterPro" id="IPR007895">
    <property type="entry name" value="MASE1"/>
</dbReference>
<dbReference type="Pfam" id="PF13426">
    <property type="entry name" value="PAS_9"/>
    <property type="match status" value="1"/>
</dbReference>
<dbReference type="Proteomes" id="UP000199771">
    <property type="component" value="Unassembled WGS sequence"/>
</dbReference>
<dbReference type="InterPro" id="IPR001633">
    <property type="entry name" value="EAL_dom"/>
</dbReference>
<evidence type="ECO:0000256" key="9">
    <source>
        <dbReference type="ARBA" id="ARBA00051114"/>
    </source>
</evidence>
<dbReference type="InterPro" id="IPR000700">
    <property type="entry name" value="PAS-assoc_C"/>
</dbReference>
<dbReference type="CDD" id="cd01948">
    <property type="entry name" value="EAL"/>
    <property type="match status" value="1"/>
</dbReference>
<feature type="transmembrane region" description="Helical" evidence="10">
    <location>
        <begin position="37"/>
        <end position="56"/>
    </location>
</feature>
<feature type="transmembrane region" description="Helical" evidence="10">
    <location>
        <begin position="222"/>
        <end position="240"/>
    </location>
</feature>
<feature type="transmembrane region" description="Helical" evidence="10">
    <location>
        <begin position="89"/>
        <end position="107"/>
    </location>
</feature>
<evidence type="ECO:0000256" key="8">
    <source>
        <dbReference type="ARBA" id="ARBA00023136"/>
    </source>
</evidence>
<dbReference type="PROSITE" id="PS50839">
    <property type="entry name" value="CHASE"/>
    <property type="match status" value="1"/>
</dbReference>
<dbReference type="GO" id="GO:0005886">
    <property type="term" value="C:plasma membrane"/>
    <property type="evidence" value="ECO:0007669"/>
    <property type="project" value="UniProtKB-SubCell"/>
</dbReference>
<dbReference type="FunFam" id="3.30.70.270:FF:000001">
    <property type="entry name" value="Diguanylate cyclase domain protein"/>
    <property type="match status" value="1"/>
</dbReference>
<evidence type="ECO:0000313" key="16">
    <source>
        <dbReference type="EMBL" id="SFF22880.1"/>
    </source>
</evidence>
<dbReference type="AlphaFoldDB" id="A0A1I2H0D9"/>
<dbReference type="InterPro" id="IPR000014">
    <property type="entry name" value="PAS"/>
</dbReference>
<dbReference type="GO" id="GO:0007165">
    <property type="term" value="P:signal transduction"/>
    <property type="evidence" value="ECO:0007669"/>
    <property type="project" value="UniProtKB-ARBA"/>
</dbReference>
<comment type="catalytic activity">
    <reaction evidence="9">
        <text>3',3'-c-di-GMP + H2O = 5'-phosphoguanylyl(3'-&gt;5')guanosine + H(+)</text>
        <dbReference type="Rhea" id="RHEA:24902"/>
        <dbReference type="ChEBI" id="CHEBI:15377"/>
        <dbReference type="ChEBI" id="CHEBI:15378"/>
        <dbReference type="ChEBI" id="CHEBI:58754"/>
        <dbReference type="ChEBI" id="CHEBI:58805"/>
        <dbReference type="EC" id="3.1.4.52"/>
    </reaction>
    <physiologicalReaction direction="left-to-right" evidence="9">
        <dbReference type="Rhea" id="RHEA:24903"/>
    </physiologicalReaction>
</comment>
<dbReference type="SMART" id="SM00091">
    <property type="entry name" value="PAS"/>
    <property type="match status" value="1"/>
</dbReference>
<evidence type="ECO:0000313" key="17">
    <source>
        <dbReference type="Proteomes" id="UP000199771"/>
    </source>
</evidence>
<evidence type="ECO:0000256" key="2">
    <source>
        <dbReference type="ARBA" id="ARBA00004651"/>
    </source>
</evidence>
<dbReference type="Gene3D" id="3.30.70.270">
    <property type="match status" value="1"/>
</dbReference>
<dbReference type="Gene3D" id="3.30.450.20">
    <property type="entry name" value="PAS domain"/>
    <property type="match status" value="1"/>
</dbReference>
<dbReference type="InterPro" id="IPR000160">
    <property type="entry name" value="GGDEF_dom"/>
</dbReference>
<feature type="domain" description="GGDEF" evidence="15">
    <location>
        <begin position="721"/>
        <end position="854"/>
    </location>
</feature>
<dbReference type="PANTHER" id="PTHR44757">
    <property type="entry name" value="DIGUANYLATE CYCLASE DGCP"/>
    <property type="match status" value="1"/>
</dbReference>
<feature type="transmembrane region" description="Helical" evidence="10">
    <location>
        <begin position="189"/>
        <end position="210"/>
    </location>
</feature>
<dbReference type="SUPFAM" id="SSF55785">
    <property type="entry name" value="PYP-like sensor domain (PAS domain)"/>
    <property type="match status" value="1"/>
</dbReference>
<dbReference type="PROSITE" id="PS50113">
    <property type="entry name" value="PAC"/>
    <property type="match status" value="1"/>
</dbReference>
<feature type="domain" description="EAL" evidence="14">
    <location>
        <begin position="863"/>
        <end position="1117"/>
    </location>
</feature>
<dbReference type="InterPro" id="IPR006189">
    <property type="entry name" value="CHASE_dom"/>
</dbReference>
<dbReference type="GO" id="GO:0071732">
    <property type="term" value="P:cellular response to nitric oxide"/>
    <property type="evidence" value="ECO:0007669"/>
    <property type="project" value="UniProtKB-ARBA"/>
</dbReference>
<feature type="transmembrane region" description="Helical" evidence="10">
    <location>
        <begin position="506"/>
        <end position="526"/>
    </location>
</feature>
<organism evidence="16 17">
    <name type="scientific">Fontimonas thermophila</name>
    <dbReference type="NCBI Taxonomy" id="1076937"/>
    <lineage>
        <taxon>Bacteria</taxon>
        <taxon>Pseudomonadati</taxon>
        <taxon>Pseudomonadota</taxon>
        <taxon>Gammaproteobacteria</taxon>
        <taxon>Nevskiales</taxon>
        <taxon>Nevskiaceae</taxon>
        <taxon>Fontimonas</taxon>
    </lineage>
</organism>
<dbReference type="EMBL" id="FOOC01000001">
    <property type="protein sequence ID" value="SFF22880.1"/>
    <property type="molecule type" value="Genomic_DNA"/>
</dbReference>
<dbReference type="SMART" id="SM00086">
    <property type="entry name" value="PAC"/>
    <property type="match status" value="1"/>
</dbReference>
<feature type="transmembrane region" description="Helical" evidence="10">
    <location>
        <begin position="155"/>
        <end position="183"/>
    </location>
</feature>
<dbReference type="NCBIfam" id="TIGR00229">
    <property type="entry name" value="sensory_box"/>
    <property type="match status" value="1"/>
</dbReference>
<comment type="subcellular location">
    <subcellularLocation>
        <location evidence="2">Cell membrane</location>
        <topology evidence="2">Multi-pass membrane protein</topology>
    </subcellularLocation>
</comment>
<evidence type="ECO:0000256" key="5">
    <source>
        <dbReference type="ARBA" id="ARBA00022636"/>
    </source>
</evidence>
<dbReference type="PROSITE" id="PS50112">
    <property type="entry name" value="PAS"/>
    <property type="match status" value="1"/>
</dbReference>
<evidence type="ECO:0000256" key="6">
    <source>
        <dbReference type="ARBA" id="ARBA00022692"/>
    </source>
</evidence>
<comment type="cofactor">
    <cofactor evidence="1">
        <name>Mg(2+)</name>
        <dbReference type="ChEBI" id="CHEBI:18420"/>
    </cofactor>
</comment>
<keyword evidence="6 10" id="KW-0812">Transmembrane</keyword>
<evidence type="ECO:0000259" key="15">
    <source>
        <dbReference type="PROSITE" id="PS50887"/>
    </source>
</evidence>
<keyword evidence="8 10" id="KW-0472">Membrane</keyword>
<dbReference type="FunFam" id="3.20.20.450:FF:000001">
    <property type="entry name" value="Cyclic di-GMP phosphodiesterase yahA"/>
    <property type="match status" value="1"/>
</dbReference>